<evidence type="ECO:0000313" key="1">
    <source>
        <dbReference type="EMBL" id="MCI64358.1"/>
    </source>
</evidence>
<dbReference type="Proteomes" id="UP000265520">
    <property type="component" value="Unassembled WGS sequence"/>
</dbReference>
<sequence>MQTKRNITHRNGAATVSFAWTKPVNGTTKCNIDIACYVEQNVYCVGAFIRDSDGRFVQALLKKSA</sequence>
<protein>
    <submittedName>
        <fullName evidence="1">Uncharacterized protein</fullName>
    </submittedName>
</protein>
<evidence type="ECO:0000313" key="2">
    <source>
        <dbReference type="Proteomes" id="UP000265520"/>
    </source>
</evidence>
<feature type="non-terminal residue" evidence="1">
    <location>
        <position position="65"/>
    </location>
</feature>
<accession>A0A392TTW9</accession>
<dbReference type="AlphaFoldDB" id="A0A392TTW9"/>
<proteinExistence type="predicted"/>
<name>A0A392TTW9_9FABA</name>
<reference evidence="1 2" key="1">
    <citation type="journal article" date="2018" name="Front. Plant Sci.">
        <title>Red Clover (Trifolium pratense) and Zigzag Clover (T. medium) - A Picture of Genomic Similarities and Differences.</title>
        <authorList>
            <person name="Dluhosova J."/>
            <person name="Istvanek J."/>
            <person name="Nedelnik J."/>
            <person name="Repkova J."/>
        </authorList>
    </citation>
    <scope>NUCLEOTIDE SEQUENCE [LARGE SCALE GENOMIC DNA]</scope>
    <source>
        <strain evidence="2">cv. 10/8</strain>
        <tissue evidence="1">Leaf</tissue>
    </source>
</reference>
<comment type="caution">
    <text evidence="1">The sequence shown here is derived from an EMBL/GenBank/DDBJ whole genome shotgun (WGS) entry which is preliminary data.</text>
</comment>
<organism evidence="1 2">
    <name type="scientific">Trifolium medium</name>
    <dbReference type="NCBI Taxonomy" id="97028"/>
    <lineage>
        <taxon>Eukaryota</taxon>
        <taxon>Viridiplantae</taxon>
        <taxon>Streptophyta</taxon>
        <taxon>Embryophyta</taxon>
        <taxon>Tracheophyta</taxon>
        <taxon>Spermatophyta</taxon>
        <taxon>Magnoliopsida</taxon>
        <taxon>eudicotyledons</taxon>
        <taxon>Gunneridae</taxon>
        <taxon>Pentapetalae</taxon>
        <taxon>rosids</taxon>
        <taxon>fabids</taxon>
        <taxon>Fabales</taxon>
        <taxon>Fabaceae</taxon>
        <taxon>Papilionoideae</taxon>
        <taxon>50 kb inversion clade</taxon>
        <taxon>NPAAA clade</taxon>
        <taxon>Hologalegina</taxon>
        <taxon>IRL clade</taxon>
        <taxon>Trifolieae</taxon>
        <taxon>Trifolium</taxon>
    </lineage>
</organism>
<keyword evidence="2" id="KW-1185">Reference proteome</keyword>
<dbReference type="EMBL" id="LXQA010654201">
    <property type="protein sequence ID" value="MCI64358.1"/>
    <property type="molecule type" value="Genomic_DNA"/>
</dbReference>